<keyword evidence="2" id="KW-1185">Reference proteome</keyword>
<dbReference type="SUPFAM" id="SSF56672">
    <property type="entry name" value="DNA/RNA polymerases"/>
    <property type="match status" value="1"/>
</dbReference>
<organism evidence="1 2">
    <name type="scientific">Conger conger</name>
    <name type="common">Conger eel</name>
    <name type="synonym">Muraena conger</name>
    <dbReference type="NCBI Taxonomy" id="82655"/>
    <lineage>
        <taxon>Eukaryota</taxon>
        <taxon>Metazoa</taxon>
        <taxon>Chordata</taxon>
        <taxon>Craniata</taxon>
        <taxon>Vertebrata</taxon>
        <taxon>Euteleostomi</taxon>
        <taxon>Actinopterygii</taxon>
        <taxon>Neopterygii</taxon>
        <taxon>Teleostei</taxon>
        <taxon>Anguilliformes</taxon>
        <taxon>Congridae</taxon>
        <taxon>Conger</taxon>
    </lineage>
</organism>
<dbReference type="PANTHER" id="PTHR24559">
    <property type="entry name" value="TRANSPOSON TY3-I GAG-POL POLYPROTEIN"/>
    <property type="match status" value="1"/>
</dbReference>
<gene>
    <name evidence="1" type="ORF">COCON_G00148400</name>
</gene>
<proteinExistence type="predicted"/>
<dbReference type="Gene3D" id="3.30.70.270">
    <property type="match status" value="1"/>
</dbReference>
<protein>
    <recommendedName>
        <fullName evidence="3">Polyprotein</fullName>
    </recommendedName>
</protein>
<dbReference type="InterPro" id="IPR043128">
    <property type="entry name" value="Rev_trsase/Diguanyl_cyclase"/>
</dbReference>
<dbReference type="Proteomes" id="UP001152803">
    <property type="component" value="Unassembled WGS sequence"/>
</dbReference>
<reference evidence="1" key="1">
    <citation type="journal article" date="2023" name="Science">
        <title>Genome structures resolve the early diversification of teleost fishes.</title>
        <authorList>
            <person name="Parey E."/>
            <person name="Louis A."/>
            <person name="Montfort J."/>
            <person name="Bouchez O."/>
            <person name="Roques C."/>
            <person name="Iampietro C."/>
            <person name="Lluch J."/>
            <person name="Castinel A."/>
            <person name="Donnadieu C."/>
            <person name="Desvignes T."/>
            <person name="Floi Bucao C."/>
            <person name="Jouanno E."/>
            <person name="Wen M."/>
            <person name="Mejri S."/>
            <person name="Dirks R."/>
            <person name="Jansen H."/>
            <person name="Henkel C."/>
            <person name="Chen W.J."/>
            <person name="Zahm M."/>
            <person name="Cabau C."/>
            <person name="Klopp C."/>
            <person name="Thompson A.W."/>
            <person name="Robinson-Rechavi M."/>
            <person name="Braasch I."/>
            <person name="Lecointre G."/>
            <person name="Bobe J."/>
            <person name="Postlethwait J.H."/>
            <person name="Berthelot C."/>
            <person name="Roest Crollius H."/>
            <person name="Guiguen Y."/>
        </authorList>
    </citation>
    <scope>NUCLEOTIDE SEQUENCE</scope>
    <source>
        <strain evidence="1">Concon-B</strain>
    </source>
</reference>
<accession>A0A9Q1DC61</accession>
<dbReference type="AlphaFoldDB" id="A0A9Q1DC61"/>
<comment type="caution">
    <text evidence="1">The sequence shown here is derived from an EMBL/GenBank/DDBJ whole genome shotgun (WGS) entry which is preliminary data.</text>
</comment>
<dbReference type="InterPro" id="IPR043502">
    <property type="entry name" value="DNA/RNA_pol_sf"/>
</dbReference>
<dbReference type="EMBL" id="JAFJMO010000010">
    <property type="protein sequence ID" value="KAJ8265741.1"/>
    <property type="molecule type" value="Genomic_DNA"/>
</dbReference>
<dbReference type="PANTHER" id="PTHR24559:SF444">
    <property type="entry name" value="REVERSE TRANSCRIPTASE DOMAIN-CONTAINING PROTEIN"/>
    <property type="match status" value="1"/>
</dbReference>
<evidence type="ECO:0008006" key="3">
    <source>
        <dbReference type="Google" id="ProtNLM"/>
    </source>
</evidence>
<dbReference type="InterPro" id="IPR053134">
    <property type="entry name" value="RNA-dir_DNA_polymerase"/>
</dbReference>
<dbReference type="Gene3D" id="3.10.10.10">
    <property type="entry name" value="HIV Type 1 Reverse Transcriptase, subunit A, domain 1"/>
    <property type="match status" value="1"/>
</dbReference>
<evidence type="ECO:0000313" key="2">
    <source>
        <dbReference type="Proteomes" id="UP001152803"/>
    </source>
</evidence>
<evidence type="ECO:0000313" key="1">
    <source>
        <dbReference type="EMBL" id="KAJ8265741.1"/>
    </source>
</evidence>
<sequence length="334" mass="37826">MKGWYLSHPIIGFNVIEHILTRTETTKLHSTVRKAFPSLKRNKVGAFIKAVSAEQEDEYTVKTNKEGTAVSKRSIMQISCRVAAQPFKEDTTMLFQPDQKPQWPDDLEFYDTLVTVKRGVLPVITIDVSNPTDHDIVFPGRTVIVTAQTIMTVLPVQIFENVETPGMVSHTNVKTTSNASEQWDPPVDLSHLCEDQRQLVKPLLRQQCKSFSKSDDDIGYIEKLHMTISIKDTEPVKCAYSSVPNPLYQEMKGYLHDLIAQGLVRKSNSSYSSPVVCVRKRDGTLDGTLQCIDYRDLNSKTHPDRQPIPQVQDILSNLGEQRPITRWGMVKWNG</sequence>
<name>A0A9Q1DC61_CONCO</name>
<dbReference type="OrthoDB" id="4369127at2759"/>